<accession>A0ABU5Z0T6</accession>
<dbReference type="Pfam" id="PF00067">
    <property type="entry name" value="p450"/>
    <property type="match status" value="1"/>
</dbReference>
<dbReference type="InterPro" id="IPR002397">
    <property type="entry name" value="Cyt_P450_B"/>
</dbReference>
<evidence type="ECO:0000256" key="1">
    <source>
        <dbReference type="ARBA" id="ARBA00010617"/>
    </source>
</evidence>
<dbReference type="SUPFAM" id="SSF48264">
    <property type="entry name" value="Cytochrome P450"/>
    <property type="match status" value="1"/>
</dbReference>
<keyword evidence="4" id="KW-0560">Oxidoreductase</keyword>
<organism evidence="7 8">
    <name type="scientific">[Mycobacterium] vasticus</name>
    <dbReference type="NCBI Taxonomy" id="2875777"/>
    <lineage>
        <taxon>Bacteria</taxon>
        <taxon>Bacillati</taxon>
        <taxon>Actinomycetota</taxon>
        <taxon>Actinomycetes</taxon>
        <taxon>Mycobacteriales</taxon>
        <taxon>Mycobacteriaceae</taxon>
        <taxon>Mycolicibacter</taxon>
    </lineage>
</organism>
<comment type="similarity">
    <text evidence="1">Belongs to the cytochrome P450 family.</text>
</comment>
<evidence type="ECO:0000256" key="4">
    <source>
        <dbReference type="ARBA" id="ARBA00023002"/>
    </source>
</evidence>
<comment type="caution">
    <text evidence="7">The sequence shown here is derived from an EMBL/GenBank/DDBJ whole genome shotgun (WGS) entry which is preliminary data.</text>
</comment>
<dbReference type="RefSeq" id="WP_329779611.1">
    <property type="nucleotide sequence ID" value="NZ_JAYJJQ010000016.1"/>
</dbReference>
<sequence length="401" mass="45542">MTDVQQDHPVLSFRYLEGPDPIGSNFKRLDELQQQARPFFRADEGDGYWVFTDHDAILEALQNPEVFSNSAVVPLDPNPVYKWIPMLIDPPEHGKWRHVLGLYFSPGRIHRLEEEQRIYARDLINKFVQKGSCDFYTDFAAVYPTTIFLQMMGLPIEKLPDFMVWEAKIMHATVESDPDRSIAISAMMEVVGYFTELINEKRADPSKRGDDIVSNALDWRIDDAPPSDADLLSCMLLLFMAGLDTVAAQLSYSMWHFATHPADRKRIVEDPAIIPAAIEEMMRAYPIVQTARKATRDIDFHGCPIKKDEVVMLPLAMAGRDPKVYARGGTVDLDADRPRHLSLGAGPHRCLGSHLARQELRVVFEEWHRLIPDYELADESGGREHTGGVYGVDSLPLRWTP</sequence>
<dbReference type="PANTHER" id="PTHR46696">
    <property type="entry name" value="P450, PUTATIVE (EUROFUNG)-RELATED"/>
    <property type="match status" value="1"/>
</dbReference>
<keyword evidence="3" id="KW-0479">Metal-binding</keyword>
<protein>
    <submittedName>
        <fullName evidence="7">Cytochrome P450</fullName>
    </submittedName>
</protein>
<keyword evidence="5" id="KW-0408">Iron</keyword>
<dbReference type="CDD" id="cd11035">
    <property type="entry name" value="P450cam-like"/>
    <property type="match status" value="1"/>
</dbReference>
<dbReference type="EMBL" id="JAYJJQ010000016">
    <property type="protein sequence ID" value="MEB3070696.1"/>
    <property type="molecule type" value="Genomic_DNA"/>
</dbReference>
<dbReference type="PRINTS" id="PR00385">
    <property type="entry name" value="P450"/>
</dbReference>
<keyword evidence="6" id="KW-0503">Monooxygenase</keyword>
<keyword evidence="2" id="KW-0349">Heme</keyword>
<reference evidence="7 8" key="1">
    <citation type="submission" date="2023-12" db="EMBL/GenBank/DDBJ databases">
        <title>Description of new species of Mycobacterium terrae complex isolated from sewage at the Sao Paulo Zoological Park Foundation in Brazil.</title>
        <authorList>
            <person name="Romagnoli C.L."/>
            <person name="Conceicao E.C."/>
            <person name="Machado E."/>
            <person name="Barreto L.B.P.F."/>
            <person name="Sharma A."/>
            <person name="Silva N.M."/>
            <person name="Marques L.E."/>
            <person name="Juliana M.A."/>
            <person name="Lourenco M.C.S."/>
            <person name="Digiampietri L.A."/>
            <person name="Suffys P.N."/>
            <person name="Viana-Niero C."/>
        </authorList>
    </citation>
    <scope>NUCLEOTIDE SEQUENCE [LARGE SCALE GENOMIC DNA]</scope>
    <source>
        <strain evidence="7 8">MYC017</strain>
    </source>
</reference>
<keyword evidence="8" id="KW-1185">Reference proteome</keyword>
<evidence type="ECO:0000256" key="2">
    <source>
        <dbReference type="ARBA" id="ARBA00022617"/>
    </source>
</evidence>
<evidence type="ECO:0000313" key="8">
    <source>
        <dbReference type="Proteomes" id="UP001299283"/>
    </source>
</evidence>
<evidence type="ECO:0000313" key="7">
    <source>
        <dbReference type="EMBL" id="MEB3070696.1"/>
    </source>
</evidence>
<evidence type="ECO:0000256" key="6">
    <source>
        <dbReference type="ARBA" id="ARBA00023033"/>
    </source>
</evidence>
<dbReference type="PANTHER" id="PTHR46696:SF6">
    <property type="entry name" value="P450, PUTATIVE (EUROFUNG)-RELATED"/>
    <property type="match status" value="1"/>
</dbReference>
<dbReference type="Gene3D" id="1.10.630.10">
    <property type="entry name" value="Cytochrome P450"/>
    <property type="match status" value="1"/>
</dbReference>
<dbReference type="Proteomes" id="UP001299283">
    <property type="component" value="Unassembled WGS sequence"/>
</dbReference>
<evidence type="ECO:0000256" key="3">
    <source>
        <dbReference type="ARBA" id="ARBA00022723"/>
    </source>
</evidence>
<dbReference type="InterPro" id="IPR001128">
    <property type="entry name" value="Cyt_P450"/>
</dbReference>
<dbReference type="PRINTS" id="PR00359">
    <property type="entry name" value="BP450"/>
</dbReference>
<gene>
    <name evidence="7" type="ORF">K5L39_16035</name>
</gene>
<name>A0ABU5Z0T6_9MYCO</name>
<proteinExistence type="inferred from homology"/>
<dbReference type="InterPro" id="IPR036396">
    <property type="entry name" value="Cyt_P450_sf"/>
</dbReference>
<evidence type="ECO:0000256" key="5">
    <source>
        <dbReference type="ARBA" id="ARBA00023004"/>
    </source>
</evidence>